<name>A0A379N045_9PROT</name>
<dbReference type="GeneID" id="99632419"/>
<keyword evidence="1" id="KW-1133">Transmembrane helix</keyword>
<dbReference type="RefSeq" id="WP_155985201.1">
    <property type="nucleotide sequence ID" value="NZ_AP031462.1"/>
</dbReference>
<dbReference type="EMBL" id="UGVN01000001">
    <property type="protein sequence ID" value="SUE39560.1"/>
    <property type="molecule type" value="Genomic_DNA"/>
</dbReference>
<evidence type="ECO:0000313" key="3">
    <source>
        <dbReference type="Proteomes" id="UP000254919"/>
    </source>
</evidence>
<evidence type="ECO:0008006" key="4">
    <source>
        <dbReference type="Google" id="ProtNLM"/>
    </source>
</evidence>
<organism evidence="2 3">
    <name type="scientific">Roseomonas mucosa</name>
    <dbReference type="NCBI Taxonomy" id="207340"/>
    <lineage>
        <taxon>Bacteria</taxon>
        <taxon>Pseudomonadati</taxon>
        <taxon>Pseudomonadota</taxon>
        <taxon>Alphaproteobacteria</taxon>
        <taxon>Acetobacterales</taxon>
        <taxon>Roseomonadaceae</taxon>
        <taxon>Roseomonas</taxon>
    </lineage>
</organism>
<proteinExistence type="predicted"/>
<evidence type="ECO:0000313" key="2">
    <source>
        <dbReference type="EMBL" id="SUE39560.1"/>
    </source>
</evidence>
<reference evidence="2 3" key="1">
    <citation type="submission" date="2018-06" db="EMBL/GenBank/DDBJ databases">
        <authorList>
            <consortium name="Pathogen Informatics"/>
            <person name="Doyle S."/>
        </authorList>
    </citation>
    <scope>NUCLEOTIDE SEQUENCE [LARGE SCALE GENOMIC DNA]</scope>
    <source>
        <strain evidence="2 3">NCTC13291</strain>
    </source>
</reference>
<keyword evidence="1" id="KW-0812">Transmembrane</keyword>
<protein>
    <recommendedName>
        <fullName evidence="4">Heme exporter protein D</fullName>
    </recommendedName>
</protein>
<feature type="transmembrane region" description="Helical" evidence="1">
    <location>
        <begin position="6"/>
        <end position="28"/>
    </location>
</feature>
<evidence type="ECO:0000256" key="1">
    <source>
        <dbReference type="SAM" id="Phobius"/>
    </source>
</evidence>
<dbReference type="AlphaFoldDB" id="A0A379N045"/>
<keyword evidence="1" id="KW-0472">Membrane</keyword>
<sequence>MSLHWWHVTLAWLAAALLLGGLSLGALWRQGQARRRLAALEGARGAKS</sequence>
<accession>A0A379N045</accession>
<gene>
    <name evidence="2" type="ORF">NCTC13291_01369</name>
</gene>
<dbReference type="Proteomes" id="UP000254919">
    <property type="component" value="Unassembled WGS sequence"/>
</dbReference>